<protein>
    <submittedName>
        <fullName evidence="1">Type II toxin-antitoxin system RelE/ParE family toxin</fullName>
    </submittedName>
</protein>
<evidence type="ECO:0000313" key="1">
    <source>
        <dbReference type="EMBL" id="TGY66534.1"/>
    </source>
</evidence>
<proteinExistence type="predicted"/>
<gene>
    <name evidence="1" type="ORF">E5336_04155</name>
</gene>
<reference evidence="1" key="1">
    <citation type="submission" date="2019-04" db="EMBL/GenBank/DDBJ databases">
        <title>Microbes associate with the intestines of laboratory mice.</title>
        <authorList>
            <person name="Navarre W."/>
            <person name="Wong E."/>
            <person name="Huang K."/>
            <person name="Tropini C."/>
            <person name="Ng K."/>
            <person name="Yu B."/>
        </authorList>
    </citation>
    <scope>NUCLEOTIDE SEQUENCE</scope>
    <source>
        <strain evidence="1">NM09_H32</strain>
    </source>
</reference>
<evidence type="ECO:0000313" key="2">
    <source>
        <dbReference type="Proteomes" id="UP000308836"/>
    </source>
</evidence>
<name>A0AC61R8I2_9FIRM</name>
<organism evidence="1 2">
    <name type="scientific">Dubosiella muris</name>
    <dbReference type="NCBI Taxonomy" id="3038133"/>
    <lineage>
        <taxon>Bacteria</taxon>
        <taxon>Bacillati</taxon>
        <taxon>Bacillota</taxon>
        <taxon>Erysipelotrichia</taxon>
        <taxon>Erysipelotrichales</taxon>
        <taxon>Erysipelotrichaceae</taxon>
        <taxon>Dubosiella</taxon>
    </lineage>
</organism>
<keyword evidence="2" id="KW-1185">Reference proteome</keyword>
<sequence>MYTIEFYENENGESQVWNFLEKLRKNAKSNKNERVQYKQISFYIELLQKNGTHLSENITKYLEDGIWELRPGNNRVFYFFFQNNTYVLLHQFRKKSQKTPKREIAKAKRERDDYLHRKDNENL</sequence>
<dbReference type="EMBL" id="SRYG01000006">
    <property type="protein sequence ID" value="TGY66534.1"/>
    <property type="molecule type" value="Genomic_DNA"/>
</dbReference>
<dbReference type="Proteomes" id="UP000308836">
    <property type="component" value="Unassembled WGS sequence"/>
</dbReference>
<comment type="caution">
    <text evidence="1">The sequence shown here is derived from an EMBL/GenBank/DDBJ whole genome shotgun (WGS) entry which is preliminary data.</text>
</comment>
<accession>A0AC61R8I2</accession>